<keyword evidence="3" id="KW-1185">Reference proteome</keyword>
<evidence type="ECO:0000313" key="2">
    <source>
        <dbReference type="EMBL" id="PRQ24567.1"/>
    </source>
</evidence>
<keyword evidence="1" id="KW-0472">Membrane</keyword>
<comment type="caution">
    <text evidence="2">The sequence shown here is derived from an EMBL/GenBank/DDBJ whole genome shotgun (WGS) entry which is preliminary data.</text>
</comment>
<dbReference type="Gramene" id="PRQ24567">
    <property type="protein sequence ID" value="PRQ24567"/>
    <property type="gene ID" value="RchiOBHm_Chr6g0273851"/>
</dbReference>
<dbReference type="EMBL" id="PDCK01000044">
    <property type="protein sequence ID" value="PRQ24567.1"/>
    <property type="molecule type" value="Genomic_DNA"/>
</dbReference>
<reference evidence="2 3" key="1">
    <citation type="journal article" date="2018" name="Nat. Genet.">
        <title>The Rosa genome provides new insights in the design of modern roses.</title>
        <authorList>
            <person name="Bendahmane M."/>
        </authorList>
    </citation>
    <scope>NUCLEOTIDE SEQUENCE [LARGE SCALE GENOMIC DNA]</scope>
    <source>
        <strain evidence="3">cv. Old Blush</strain>
    </source>
</reference>
<accession>A0A2P6PRK8</accession>
<evidence type="ECO:0000313" key="3">
    <source>
        <dbReference type="Proteomes" id="UP000238479"/>
    </source>
</evidence>
<feature type="transmembrane region" description="Helical" evidence="1">
    <location>
        <begin position="81"/>
        <end position="103"/>
    </location>
</feature>
<evidence type="ECO:0008006" key="4">
    <source>
        <dbReference type="Google" id="ProtNLM"/>
    </source>
</evidence>
<evidence type="ECO:0000256" key="1">
    <source>
        <dbReference type="SAM" id="Phobius"/>
    </source>
</evidence>
<sequence length="113" mass="12821">MKINEEEVPLGFRSTLIKIPSCATKVSSGVSKRKVLISVWKFRLLTQVNGSFTLFAHTQISFFFFFFFFFFFAFNCLNLNSLMFSIGGLNWVLVIVFLGFLVLDVGLDIGNGK</sequence>
<dbReference type="Proteomes" id="UP000238479">
    <property type="component" value="Chromosome 6"/>
</dbReference>
<keyword evidence="1" id="KW-0812">Transmembrane</keyword>
<keyword evidence="1" id="KW-1133">Transmembrane helix</keyword>
<protein>
    <recommendedName>
        <fullName evidence="4">Transmembrane protein</fullName>
    </recommendedName>
</protein>
<proteinExistence type="predicted"/>
<organism evidence="2 3">
    <name type="scientific">Rosa chinensis</name>
    <name type="common">China rose</name>
    <dbReference type="NCBI Taxonomy" id="74649"/>
    <lineage>
        <taxon>Eukaryota</taxon>
        <taxon>Viridiplantae</taxon>
        <taxon>Streptophyta</taxon>
        <taxon>Embryophyta</taxon>
        <taxon>Tracheophyta</taxon>
        <taxon>Spermatophyta</taxon>
        <taxon>Magnoliopsida</taxon>
        <taxon>eudicotyledons</taxon>
        <taxon>Gunneridae</taxon>
        <taxon>Pentapetalae</taxon>
        <taxon>rosids</taxon>
        <taxon>fabids</taxon>
        <taxon>Rosales</taxon>
        <taxon>Rosaceae</taxon>
        <taxon>Rosoideae</taxon>
        <taxon>Rosoideae incertae sedis</taxon>
        <taxon>Rosa</taxon>
    </lineage>
</organism>
<dbReference type="AlphaFoldDB" id="A0A2P6PRK8"/>
<feature type="transmembrane region" description="Helical" evidence="1">
    <location>
        <begin position="54"/>
        <end position="74"/>
    </location>
</feature>
<name>A0A2P6PRK8_ROSCH</name>
<gene>
    <name evidence="2" type="ORF">RchiOBHm_Chr6g0273851</name>
</gene>